<dbReference type="RefSeq" id="WP_114744852.1">
    <property type="nucleotide sequence ID" value="NZ_QQAY01000003.1"/>
</dbReference>
<feature type="transmembrane region" description="Helical" evidence="11">
    <location>
        <begin position="155"/>
        <end position="173"/>
    </location>
</feature>
<feature type="transmembrane region" description="Helical" evidence="11">
    <location>
        <begin position="69"/>
        <end position="92"/>
    </location>
</feature>
<evidence type="ECO:0000256" key="2">
    <source>
        <dbReference type="ARBA" id="ARBA00009983"/>
    </source>
</evidence>
<dbReference type="InterPro" id="IPR012160">
    <property type="entry name" value="LtaS-like"/>
</dbReference>
<dbReference type="InterPro" id="IPR017850">
    <property type="entry name" value="Alkaline_phosphatase_core_sf"/>
</dbReference>
<dbReference type="EMBL" id="QQAY01000003">
    <property type="protein sequence ID" value="RDI43947.1"/>
    <property type="molecule type" value="Genomic_DNA"/>
</dbReference>
<feature type="binding site" evidence="9">
    <location>
        <position position="410"/>
    </location>
    <ligand>
        <name>substrate</name>
    </ligand>
</feature>
<name>A0A370GJY9_9BACI</name>
<feature type="active site" evidence="8">
    <location>
        <position position="295"/>
    </location>
</feature>
<comment type="subcellular location">
    <subcellularLocation>
        <location evidence="1">Cell membrane</location>
        <topology evidence="1">Multi-pass membrane protein</topology>
    </subcellularLocation>
</comment>
<dbReference type="Gene3D" id="3.40.720.10">
    <property type="entry name" value="Alkaline Phosphatase, subunit A"/>
    <property type="match status" value="1"/>
</dbReference>
<reference evidence="13 14" key="1">
    <citation type="submission" date="2018-07" db="EMBL/GenBank/DDBJ databases">
        <title>Genomic Encyclopedia of Type Strains, Phase IV (KMG-IV): sequencing the most valuable type-strain genomes for metagenomic binning, comparative biology and taxonomic classification.</title>
        <authorList>
            <person name="Goeker M."/>
        </authorList>
    </citation>
    <scope>NUCLEOTIDE SEQUENCE [LARGE SCALE GENOMIC DNA]</scope>
    <source>
        <strain evidence="13 14">DSM 25281</strain>
    </source>
</reference>
<evidence type="ECO:0000259" key="12">
    <source>
        <dbReference type="Pfam" id="PF00884"/>
    </source>
</evidence>
<evidence type="ECO:0000256" key="6">
    <source>
        <dbReference type="ARBA" id="ARBA00023136"/>
    </source>
</evidence>
<evidence type="ECO:0000256" key="5">
    <source>
        <dbReference type="ARBA" id="ARBA00022989"/>
    </source>
</evidence>
<feature type="binding site" evidence="10">
    <location>
        <position position="469"/>
    </location>
    <ligand>
        <name>Mn(2+)</name>
        <dbReference type="ChEBI" id="CHEBI:29035"/>
    </ligand>
</feature>
<dbReference type="GO" id="GO:0046872">
    <property type="term" value="F:metal ion binding"/>
    <property type="evidence" value="ECO:0007669"/>
    <property type="project" value="UniProtKB-KW"/>
</dbReference>
<dbReference type="GO" id="GO:0016740">
    <property type="term" value="F:transferase activity"/>
    <property type="evidence" value="ECO:0007669"/>
    <property type="project" value="UniProtKB-KW"/>
</dbReference>
<feature type="binding site" evidence="10">
    <location>
        <position position="470"/>
    </location>
    <ligand>
        <name>Mn(2+)</name>
        <dbReference type="ChEBI" id="CHEBI:29035"/>
    </ligand>
</feature>
<feature type="binding site" evidence="10">
    <location>
        <position position="295"/>
    </location>
    <ligand>
        <name>Mn(2+)</name>
        <dbReference type="ChEBI" id="CHEBI:29035"/>
    </ligand>
</feature>
<feature type="transmembrane region" description="Helical" evidence="11">
    <location>
        <begin position="7"/>
        <end position="26"/>
    </location>
</feature>
<keyword evidence="9" id="KW-0464">Manganese</keyword>
<feature type="domain" description="Sulfatase N-terminal" evidence="12">
    <location>
        <begin position="245"/>
        <end position="536"/>
    </location>
</feature>
<dbReference type="GO" id="GO:0005886">
    <property type="term" value="C:plasma membrane"/>
    <property type="evidence" value="ECO:0007669"/>
    <property type="project" value="UniProtKB-SubCell"/>
</dbReference>
<feature type="transmembrane region" description="Helical" evidence="11">
    <location>
        <begin position="123"/>
        <end position="143"/>
    </location>
</feature>
<protein>
    <submittedName>
        <fullName evidence="13">Phosphoglycerol transferase MdoB-like AlkP superfamily enzyme</fullName>
    </submittedName>
</protein>
<evidence type="ECO:0000256" key="9">
    <source>
        <dbReference type="PIRSR" id="PIRSR005091-2"/>
    </source>
</evidence>
<evidence type="ECO:0000256" key="1">
    <source>
        <dbReference type="ARBA" id="ARBA00004651"/>
    </source>
</evidence>
<evidence type="ECO:0000313" key="14">
    <source>
        <dbReference type="Proteomes" id="UP000255326"/>
    </source>
</evidence>
<evidence type="ECO:0000256" key="8">
    <source>
        <dbReference type="PIRSR" id="PIRSR005091-1"/>
    </source>
</evidence>
<keyword evidence="3 7" id="KW-1003">Cell membrane</keyword>
<organism evidence="13 14">
    <name type="scientific">Falsibacillus pallidus</name>
    <dbReference type="NCBI Taxonomy" id="493781"/>
    <lineage>
        <taxon>Bacteria</taxon>
        <taxon>Bacillati</taxon>
        <taxon>Bacillota</taxon>
        <taxon>Bacilli</taxon>
        <taxon>Bacillales</taxon>
        <taxon>Bacillaceae</taxon>
        <taxon>Falsibacillus</taxon>
    </lineage>
</organism>
<comment type="caution">
    <text evidence="13">The sequence shown here is derived from an EMBL/GenBank/DDBJ whole genome shotgun (WGS) entry which is preliminary data.</text>
</comment>
<keyword evidence="5 11" id="KW-1133">Transmembrane helix</keyword>
<feature type="binding site" evidence="10">
    <location>
        <position position="253"/>
    </location>
    <ligand>
        <name>Mn(2+)</name>
        <dbReference type="ChEBI" id="CHEBI:29035"/>
    </ligand>
</feature>
<keyword evidence="9" id="KW-0479">Metal-binding</keyword>
<dbReference type="Pfam" id="PF00884">
    <property type="entry name" value="Sulfatase"/>
    <property type="match status" value="1"/>
</dbReference>
<feature type="transmembrane region" description="Helical" evidence="11">
    <location>
        <begin position="41"/>
        <end position="60"/>
    </location>
</feature>
<dbReference type="CDD" id="cd16015">
    <property type="entry name" value="LTA_synthase"/>
    <property type="match status" value="1"/>
</dbReference>
<keyword evidence="6 7" id="KW-0472">Membrane</keyword>
<sequence>MNKKNSPMPFVIIGAVLMWIKTYIAYKTSFNMKIDDPLQEFILLINPLSFLLIIFSLALFMEKEKNQKIYIIGMSGILTFILYANIGFYRFFNDFLTLPVLFQTNNFGELGSSMGELLHWTDIAYFMDVVILCAILNLKPNWLKFNFVSKVKRKGYYLFAGILALVNLSLAEIERPQLLTRSFDREMLVKNIGTYNYHLYDLFLQSKSSAQRAMADGSKLADIQNYVMANKTEPDPELFGIAKGRNLIIVSMESMQGFVIHSKINGKEVTPFLNSLIKDSYYFDHFYHQTGQGKTSDAEFLIENSLFPLGRGAVFFTHSGNQYESLAKRLGQNGYYTAAMHANNKSFWNRDLMYKSLDYNRYYSSVDYKIRDGETVGWGMKDIPFFAQSTEMMQKMPQPFYTKLITLTNHHPFKLDPEDRYIDEFTSNDGTVNRYFTTVRYTDEALKQFFAYLKEKGLYENSIILLYGDHYGISENHNAAMAQFLGEEITPFKTIQLQRVPLFLIIPGVTDMGRGKIISKVSGQIDIRPTLLHLLGLPEKNDMEFGTDIFSKEHEDFVVLRNGSFITDKLIYANSHCYEKNTELQVDPVLCDPYKESAKTQLDYSDQIIYGDLLRFYHSSN</sequence>
<proteinExistence type="inferred from homology"/>
<accession>A0A370GJY9</accession>
<gene>
    <name evidence="13" type="ORF">DFR59_1039</name>
</gene>
<dbReference type="InterPro" id="IPR000917">
    <property type="entry name" value="Sulfatase_N"/>
</dbReference>
<keyword evidence="14" id="KW-1185">Reference proteome</keyword>
<dbReference type="Proteomes" id="UP000255326">
    <property type="component" value="Unassembled WGS sequence"/>
</dbReference>
<keyword evidence="4 11" id="KW-0812">Transmembrane</keyword>
<dbReference type="PIRSF" id="PIRSF005091">
    <property type="entry name" value="Mmb_sulf_HI1246"/>
    <property type="match status" value="1"/>
</dbReference>
<dbReference type="InterPro" id="IPR050448">
    <property type="entry name" value="OpgB/LTA_synthase_biosynth"/>
</dbReference>
<evidence type="ECO:0000256" key="11">
    <source>
        <dbReference type="SAM" id="Phobius"/>
    </source>
</evidence>
<evidence type="ECO:0000256" key="4">
    <source>
        <dbReference type="ARBA" id="ARBA00022692"/>
    </source>
</evidence>
<evidence type="ECO:0000256" key="7">
    <source>
        <dbReference type="PIRNR" id="PIRNR005091"/>
    </source>
</evidence>
<dbReference type="AlphaFoldDB" id="A0A370GJY9"/>
<dbReference type="PANTHER" id="PTHR47371">
    <property type="entry name" value="LIPOTEICHOIC ACID SYNTHASE"/>
    <property type="match status" value="1"/>
</dbReference>
<evidence type="ECO:0000256" key="10">
    <source>
        <dbReference type="PIRSR" id="PIRSR005091-3"/>
    </source>
</evidence>
<comment type="similarity">
    <text evidence="2 7">Belongs to the LTA synthase family.</text>
</comment>
<dbReference type="Gene3D" id="3.30.1120.170">
    <property type="match status" value="1"/>
</dbReference>
<keyword evidence="13" id="KW-0808">Transferase</keyword>
<evidence type="ECO:0000256" key="3">
    <source>
        <dbReference type="ARBA" id="ARBA00022475"/>
    </source>
</evidence>
<dbReference type="SUPFAM" id="SSF53649">
    <property type="entry name" value="Alkaline phosphatase-like"/>
    <property type="match status" value="1"/>
</dbReference>
<dbReference type="PANTHER" id="PTHR47371:SF1">
    <property type="entry name" value="LIPOTEICHOIC ACID SYNTHASE-LIKE YQGS"/>
    <property type="match status" value="1"/>
</dbReference>
<dbReference type="OrthoDB" id="5901192at2"/>
<evidence type="ECO:0000313" key="13">
    <source>
        <dbReference type="EMBL" id="RDI43947.1"/>
    </source>
</evidence>